<keyword evidence="2" id="KW-0328">Glycosyltransferase</keyword>
<evidence type="ECO:0000313" key="3">
    <source>
        <dbReference type="Proteomes" id="UP001595880"/>
    </source>
</evidence>
<dbReference type="EMBL" id="JBHSDV010000004">
    <property type="protein sequence ID" value="MFC4388708.1"/>
    <property type="molecule type" value="Genomic_DNA"/>
</dbReference>
<feature type="domain" description="Glycosyl transferase family 1" evidence="1">
    <location>
        <begin position="182"/>
        <end position="300"/>
    </location>
</feature>
<dbReference type="Proteomes" id="UP001595880">
    <property type="component" value="Unassembled WGS sequence"/>
</dbReference>
<dbReference type="InterPro" id="IPR001296">
    <property type="entry name" value="Glyco_trans_1"/>
</dbReference>
<dbReference type="GO" id="GO:0016757">
    <property type="term" value="F:glycosyltransferase activity"/>
    <property type="evidence" value="ECO:0007669"/>
    <property type="project" value="UniProtKB-KW"/>
</dbReference>
<dbReference type="Gene3D" id="3.40.50.2000">
    <property type="entry name" value="Glycogen Phosphorylase B"/>
    <property type="match status" value="2"/>
</dbReference>
<dbReference type="RefSeq" id="WP_390199940.1">
    <property type="nucleotide sequence ID" value="NZ_JBHSDV010000004.1"/>
</dbReference>
<gene>
    <name evidence="2" type="ORF">ACFOZ1_12985</name>
</gene>
<evidence type="ECO:0000313" key="2">
    <source>
        <dbReference type="EMBL" id="MFC4388708.1"/>
    </source>
</evidence>
<dbReference type="PANTHER" id="PTHR12526:SF630">
    <property type="entry name" value="GLYCOSYLTRANSFERASE"/>
    <property type="match status" value="1"/>
</dbReference>
<accession>A0ABV8W0V3</accession>
<evidence type="ECO:0000259" key="1">
    <source>
        <dbReference type="Pfam" id="PF00534"/>
    </source>
</evidence>
<comment type="caution">
    <text evidence="2">The sequence shown here is derived from an EMBL/GenBank/DDBJ whole genome shotgun (WGS) entry which is preliminary data.</text>
</comment>
<dbReference type="Pfam" id="PF00534">
    <property type="entry name" value="Glycos_transf_1"/>
    <property type="match status" value="1"/>
</dbReference>
<name>A0ABV8W0V3_9BACI</name>
<sequence length="371" mass="43087">MESALRILHIVDAMNYSGIPTLLMNLYRKTDRKKIQFDFLTSGNGTYDNEIKQLGGHLYQIPPIEEIGFFQYTRTLRKFFKLHSSYIIVHSHLNYLNTITLREAKKVRIPVRIAHMYSLVPNQYETRRLRHQLCKHTLPLYATEYFVSSKDAIHHVFHKSKDPDLFPYIIELENFCYSPSTREIYRKKLNVTEKQFVIGHVGGFTSQKNHSYIIDLFRAFRRTVPHAKLVLIGEGPLKKTIEQKLNQYQLQNDVYLLGAVDDVENWIQAFDVFVFPSIQEGLPVSVLEAECAGLPILISENIKVGVNFETGSIMSLPLENKQEWLSALHKVNVERPRLSITKDTIIQKGLSDISIVRKTEEKYLYLRDEGI</sequence>
<keyword evidence="3" id="KW-1185">Reference proteome</keyword>
<reference evidence="3" key="1">
    <citation type="journal article" date="2019" name="Int. J. Syst. Evol. Microbiol.">
        <title>The Global Catalogue of Microorganisms (GCM) 10K type strain sequencing project: providing services to taxonomists for standard genome sequencing and annotation.</title>
        <authorList>
            <consortium name="The Broad Institute Genomics Platform"/>
            <consortium name="The Broad Institute Genome Sequencing Center for Infectious Disease"/>
            <person name="Wu L."/>
            <person name="Ma J."/>
        </authorList>
    </citation>
    <scope>NUCLEOTIDE SEQUENCE [LARGE SCALE GENOMIC DNA]</scope>
    <source>
        <strain evidence="3">KACC 14058</strain>
    </source>
</reference>
<organism evidence="2 3">
    <name type="scientific">Gracilibacillus marinus</name>
    <dbReference type="NCBI Taxonomy" id="630535"/>
    <lineage>
        <taxon>Bacteria</taxon>
        <taxon>Bacillati</taxon>
        <taxon>Bacillota</taxon>
        <taxon>Bacilli</taxon>
        <taxon>Bacillales</taxon>
        <taxon>Bacillaceae</taxon>
        <taxon>Gracilibacillus</taxon>
    </lineage>
</organism>
<dbReference type="EC" id="2.4.-.-" evidence="2"/>
<proteinExistence type="predicted"/>
<keyword evidence="2" id="KW-0808">Transferase</keyword>
<protein>
    <submittedName>
        <fullName evidence="2">Glycosyltransferase</fullName>
        <ecNumber evidence="2">2.4.-.-</ecNumber>
    </submittedName>
</protein>
<dbReference type="PANTHER" id="PTHR12526">
    <property type="entry name" value="GLYCOSYLTRANSFERASE"/>
    <property type="match status" value="1"/>
</dbReference>
<dbReference type="SUPFAM" id="SSF53756">
    <property type="entry name" value="UDP-Glycosyltransferase/glycogen phosphorylase"/>
    <property type="match status" value="1"/>
</dbReference>